<feature type="compositionally biased region" description="Polar residues" evidence="1">
    <location>
        <begin position="7"/>
        <end position="22"/>
    </location>
</feature>
<protein>
    <submittedName>
        <fullName evidence="2">Uncharacterized protein</fullName>
    </submittedName>
</protein>
<dbReference type="OrthoDB" id="3367070at2759"/>
<evidence type="ECO:0000256" key="1">
    <source>
        <dbReference type="SAM" id="MobiDB-lite"/>
    </source>
</evidence>
<dbReference type="Proteomes" id="UP000807469">
    <property type="component" value="Unassembled WGS sequence"/>
</dbReference>
<evidence type="ECO:0000313" key="2">
    <source>
        <dbReference type="EMBL" id="KAF9474322.1"/>
    </source>
</evidence>
<evidence type="ECO:0000313" key="3">
    <source>
        <dbReference type="Proteomes" id="UP000807469"/>
    </source>
</evidence>
<feature type="compositionally biased region" description="Low complexity" evidence="1">
    <location>
        <begin position="47"/>
        <end position="62"/>
    </location>
</feature>
<comment type="caution">
    <text evidence="2">The sequence shown here is derived from an EMBL/GenBank/DDBJ whole genome shotgun (WGS) entry which is preliminary data.</text>
</comment>
<sequence>SDVASVRSASSNYTSLSHSKSIASLPKHPASPLAPHFRMPSIMRKASISSVSSHTPSVSPSSGTLGVSNSHAHSLSRSTSQLGLKGLKSRSAMASTETVGGGAAPNASEDFDDAELSDIRKRREDVVARYKSRVEFLRAKLKGAELREKVLRQ</sequence>
<feature type="non-terminal residue" evidence="2">
    <location>
        <position position="1"/>
    </location>
</feature>
<organism evidence="2 3">
    <name type="scientific">Pholiota conissans</name>
    <dbReference type="NCBI Taxonomy" id="109636"/>
    <lineage>
        <taxon>Eukaryota</taxon>
        <taxon>Fungi</taxon>
        <taxon>Dikarya</taxon>
        <taxon>Basidiomycota</taxon>
        <taxon>Agaricomycotina</taxon>
        <taxon>Agaricomycetes</taxon>
        <taxon>Agaricomycetidae</taxon>
        <taxon>Agaricales</taxon>
        <taxon>Agaricineae</taxon>
        <taxon>Strophariaceae</taxon>
        <taxon>Pholiota</taxon>
    </lineage>
</organism>
<dbReference type="AlphaFoldDB" id="A0A9P6CPT8"/>
<dbReference type="EMBL" id="MU155385">
    <property type="protein sequence ID" value="KAF9474322.1"/>
    <property type="molecule type" value="Genomic_DNA"/>
</dbReference>
<name>A0A9P6CPT8_9AGAR</name>
<accession>A0A9P6CPT8</accession>
<gene>
    <name evidence="2" type="ORF">BDN70DRAFT_815857</name>
</gene>
<feature type="compositionally biased region" description="Polar residues" evidence="1">
    <location>
        <begin position="63"/>
        <end position="82"/>
    </location>
</feature>
<keyword evidence="3" id="KW-1185">Reference proteome</keyword>
<proteinExistence type="predicted"/>
<feature type="region of interest" description="Disordered" evidence="1">
    <location>
        <begin position="1"/>
        <end position="118"/>
    </location>
</feature>
<reference evidence="2" key="1">
    <citation type="submission" date="2020-11" db="EMBL/GenBank/DDBJ databases">
        <authorList>
            <consortium name="DOE Joint Genome Institute"/>
            <person name="Ahrendt S."/>
            <person name="Riley R."/>
            <person name="Andreopoulos W."/>
            <person name="Labutti K."/>
            <person name="Pangilinan J."/>
            <person name="Ruiz-Duenas F.J."/>
            <person name="Barrasa J.M."/>
            <person name="Sanchez-Garcia M."/>
            <person name="Camarero S."/>
            <person name="Miyauchi S."/>
            <person name="Serrano A."/>
            <person name="Linde D."/>
            <person name="Babiker R."/>
            <person name="Drula E."/>
            <person name="Ayuso-Fernandez I."/>
            <person name="Pacheco R."/>
            <person name="Padilla G."/>
            <person name="Ferreira P."/>
            <person name="Barriuso J."/>
            <person name="Kellner H."/>
            <person name="Castanera R."/>
            <person name="Alfaro M."/>
            <person name="Ramirez L."/>
            <person name="Pisabarro A.G."/>
            <person name="Kuo A."/>
            <person name="Tritt A."/>
            <person name="Lipzen A."/>
            <person name="He G."/>
            <person name="Yan M."/>
            <person name="Ng V."/>
            <person name="Cullen D."/>
            <person name="Martin F."/>
            <person name="Rosso M.-N."/>
            <person name="Henrissat B."/>
            <person name="Hibbett D."/>
            <person name="Martinez A.T."/>
            <person name="Grigoriev I.V."/>
        </authorList>
    </citation>
    <scope>NUCLEOTIDE SEQUENCE</scope>
    <source>
        <strain evidence="2">CIRM-BRFM 674</strain>
    </source>
</reference>